<feature type="transmembrane region" description="Helical" evidence="1">
    <location>
        <begin position="32"/>
        <end position="53"/>
    </location>
</feature>
<dbReference type="EMBL" id="JACVDC010000079">
    <property type="protein sequence ID" value="MBC9797928.1"/>
    <property type="molecule type" value="Genomic_DNA"/>
</dbReference>
<comment type="caution">
    <text evidence="2">The sequence shown here is derived from an EMBL/GenBank/DDBJ whole genome shotgun (WGS) entry which is preliminary data.</text>
</comment>
<dbReference type="Pfam" id="PF10861">
    <property type="entry name" value="DUF2784"/>
    <property type="match status" value="1"/>
</dbReference>
<keyword evidence="1" id="KW-1133">Transmembrane helix</keyword>
<keyword evidence="1" id="KW-0472">Membrane</keyword>
<sequence>MLYPAHYFFLVFHTALVLFNLFGWLVPRWRKWHLFSLLITLFSWVILGFWKGFGYCFLTDWHYRVLFQMGYDKLPESYISFLISYITGWIPDEGLVNTLTLIFTVLALGCSLWVNFSKRTFNK</sequence>
<organism evidence="2 3">
    <name type="scientific">Sinomicrobium weinanense</name>
    <dbReference type="NCBI Taxonomy" id="2842200"/>
    <lineage>
        <taxon>Bacteria</taxon>
        <taxon>Pseudomonadati</taxon>
        <taxon>Bacteroidota</taxon>
        <taxon>Flavobacteriia</taxon>
        <taxon>Flavobacteriales</taxon>
        <taxon>Flavobacteriaceae</taxon>
        <taxon>Sinomicrobium</taxon>
    </lineage>
</organism>
<feature type="transmembrane region" description="Helical" evidence="1">
    <location>
        <begin position="96"/>
        <end position="116"/>
    </location>
</feature>
<dbReference type="InterPro" id="IPR021218">
    <property type="entry name" value="DUF2784"/>
</dbReference>
<reference evidence="2 3" key="1">
    <citation type="submission" date="2020-09" db="EMBL/GenBank/DDBJ databases">
        <title>Sinomicrobium weinanense sp. nov., a halophilic bacteria isolated from saline-alkali soil.</title>
        <authorList>
            <person name="Wu P."/>
            <person name="Ren H."/>
            <person name="Mei Y."/>
            <person name="Liang Y."/>
            <person name="Chen Z."/>
        </authorList>
    </citation>
    <scope>NUCLEOTIDE SEQUENCE [LARGE SCALE GENOMIC DNA]</scope>
    <source>
        <strain evidence="2 3">FJxs</strain>
    </source>
</reference>
<feature type="transmembrane region" description="Helical" evidence="1">
    <location>
        <begin position="7"/>
        <end position="26"/>
    </location>
</feature>
<evidence type="ECO:0000256" key="1">
    <source>
        <dbReference type="SAM" id="Phobius"/>
    </source>
</evidence>
<evidence type="ECO:0000313" key="2">
    <source>
        <dbReference type="EMBL" id="MBC9797928.1"/>
    </source>
</evidence>
<proteinExistence type="predicted"/>
<dbReference type="AlphaFoldDB" id="A0A926JVF8"/>
<keyword evidence="3" id="KW-1185">Reference proteome</keyword>
<dbReference type="Proteomes" id="UP000653730">
    <property type="component" value="Unassembled WGS sequence"/>
</dbReference>
<keyword evidence="1" id="KW-0812">Transmembrane</keyword>
<protein>
    <submittedName>
        <fullName evidence="2">DUF2784 domain-containing protein</fullName>
    </submittedName>
</protein>
<evidence type="ECO:0000313" key="3">
    <source>
        <dbReference type="Proteomes" id="UP000653730"/>
    </source>
</evidence>
<name>A0A926JVF8_9FLAO</name>
<accession>A0A926JVF8</accession>
<dbReference type="RefSeq" id="WP_187967053.1">
    <property type="nucleotide sequence ID" value="NZ_JACVDC010000079.1"/>
</dbReference>
<gene>
    <name evidence="2" type="ORF">IBL28_18295</name>
</gene>